<organism evidence="1 2">
    <name type="scientific">Agathobaculum faecis</name>
    <dbReference type="NCBI Taxonomy" id="2763013"/>
    <lineage>
        <taxon>Bacteria</taxon>
        <taxon>Bacillati</taxon>
        <taxon>Bacillota</taxon>
        <taxon>Clostridia</taxon>
        <taxon>Eubacteriales</taxon>
        <taxon>Butyricicoccaceae</taxon>
        <taxon>Agathobaculum</taxon>
    </lineage>
</organism>
<dbReference type="RefSeq" id="WP_186949612.1">
    <property type="nucleotide sequence ID" value="NZ_JACOPL010000003.1"/>
</dbReference>
<sequence>MFYDDPASGNATINPALISRRARNFTGVIVETRTVDGAVEPYRITMHGKTYTVTKYLGCRYDPNLCATEHGIFIGKHQTLIWHADGRWFVQPR</sequence>
<protein>
    <submittedName>
        <fullName evidence="1">Uncharacterized protein</fullName>
    </submittedName>
</protein>
<keyword evidence="2" id="KW-1185">Reference proteome</keyword>
<gene>
    <name evidence="1" type="ORF">H8S45_04345</name>
</gene>
<reference evidence="1" key="1">
    <citation type="submission" date="2020-08" db="EMBL/GenBank/DDBJ databases">
        <title>Genome public.</title>
        <authorList>
            <person name="Liu C."/>
            <person name="Sun Q."/>
        </authorList>
    </citation>
    <scope>NUCLEOTIDE SEQUENCE</scope>
    <source>
        <strain evidence="1">NSJ-28</strain>
    </source>
</reference>
<evidence type="ECO:0000313" key="2">
    <source>
        <dbReference type="Proteomes" id="UP000606499"/>
    </source>
</evidence>
<evidence type="ECO:0000313" key="1">
    <source>
        <dbReference type="EMBL" id="MBC5724689.1"/>
    </source>
</evidence>
<dbReference type="AlphaFoldDB" id="A0A923LT80"/>
<proteinExistence type="predicted"/>
<dbReference type="EMBL" id="JACOPL010000003">
    <property type="protein sequence ID" value="MBC5724689.1"/>
    <property type="molecule type" value="Genomic_DNA"/>
</dbReference>
<name>A0A923LT80_9FIRM</name>
<accession>A0A923LT80</accession>
<comment type="caution">
    <text evidence="1">The sequence shown here is derived from an EMBL/GenBank/DDBJ whole genome shotgun (WGS) entry which is preliminary data.</text>
</comment>
<dbReference type="Proteomes" id="UP000606499">
    <property type="component" value="Unassembled WGS sequence"/>
</dbReference>